<evidence type="ECO:0000313" key="4">
    <source>
        <dbReference type="Proteomes" id="UP000283269"/>
    </source>
</evidence>
<evidence type="ECO:0000256" key="1">
    <source>
        <dbReference type="SAM" id="MobiDB-lite"/>
    </source>
</evidence>
<evidence type="ECO:0000313" key="3">
    <source>
        <dbReference type="EMBL" id="PPQ94404.1"/>
    </source>
</evidence>
<feature type="domain" description="DUF7330" evidence="2">
    <location>
        <begin position="43"/>
        <end position="239"/>
    </location>
</feature>
<feature type="region of interest" description="Disordered" evidence="1">
    <location>
        <begin position="1"/>
        <end position="29"/>
    </location>
</feature>
<accession>A0A409XUP7</accession>
<comment type="caution">
    <text evidence="3">The sequence shown here is derived from an EMBL/GenBank/DDBJ whole genome shotgun (WGS) entry which is preliminary data.</text>
</comment>
<organism evidence="3 4">
    <name type="scientific">Psilocybe cyanescens</name>
    <dbReference type="NCBI Taxonomy" id="93625"/>
    <lineage>
        <taxon>Eukaryota</taxon>
        <taxon>Fungi</taxon>
        <taxon>Dikarya</taxon>
        <taxon>Basidiomycota</taxon>
        <taxon>Agaricomycotina</taxon>
        <taxon>Agaricomycetes</taxon>
        <taxon>Agaricomycetidae</taxon>
        <taxon>Agaricales</taxon>
        <taxon>Agaricineae</taxon>
        <taxon>Strophariaceae</taxon>
        <taxon>Psilocybe</taxon>
    </lineage>
</organism>
<dbReference type="STRING" id="93625.A0A409XUP7"/>
<dbReference type="Pfam" id="PF24016">
    <property type="entry name" value="DUF7330"/>
    <property type="match status" value="1"/>
</dbReference>
<keyword evidence="4" id="KW-1185">Reference proteome</keyword>
<dbReference type="EMBL" id="NHYD01000345">
    <property type="protein sequence ID" value="PPQ94404.1"/>
    <property type="molecule type" value="Genomic_DNA"/>
</dbReference>
<name>A0A409XUP7_PSICY</name>
<dbReference type="InParanoid" id="A0A409XUP7"/>
<dbReference type="AlphaFoldDB" id="A0A409XUP7"/>
<protein>
    <recommendedName>
        <fullName evidence="2">DUF7330 domain-containing protein</fullName>
    </recommendedName>
</protein>
<dbReference type="InterPro" id="IPR055754">
    <property type="entry name" value="DUF7330"/>
</dbReference>
<sequence length="262" mass="29252">MQPEKATLESVDEDLVETPPPYKAGSSSLQPVSRALPDIKPTNFMQLSRTSEVLRGAWIIDPAMVIPSAFLPPLGSEETEETRSNISLEVAQNGAFTPKFLFFQRERKHPKDKEFTFGHYVAVEIYTYDVSAQHEILPERVGETRWPMQISCSSTYGNVNLYVPRSFRGPINVLVGNGSVRFSDAMKPLVTLFSDIDGMQKSFLGDFDADSIQSAGEWDGDTLSAEARNGSVRIFFDDEDLPTPVPKVEAKGFIEKWFGSWS</sequence>
<dbReference type="Proteomes" id="UP000283269">
    <property type="component" value="Unassembled WGS sequence"/>
</dbReference>
<evidence type="ECO:0000259" key="2">
    <source>
        <dbReference type="Pfam" id="PF24016"/>
    </source>
</evidence>
<proteinExistence type="predicted"/>
<gene>
    <name evidence="3" type="ORF">CVT25_002492</name>
</gene>
<reference evidence="3 4" key="1">
    <citation type="journal article" date="2018" name="Evol. Lett.">
        <title>Horizontal gene cluster transfer increased hallucinogenic mushroom diversity.</title>
        <authorList>
            <person name="Reynolds H.T."/>
            <person name="Vijayakumar V."/>
            <person name="Gluck-Thaler E."/>
            <person name="Korotkin H.B."/>
            <person name="Matheny P.B."/>
            <person name="Slot J.C."/>
        </authorList>
    </citation>
    <scope>NUCLEOTIDE SEQUENCE [LARGE SCALE GENOMIC DNA]</scope>
    <source>
        <strain evidence="3 4">2631</strain>
    </source>
</reference>
<dbReference type="OrthoDB" id="5289249at2759"/>